<evidence type="ECO:0000313" key="1">
    <source>
        <dbReference type="EMBL" id="MPC43075.1"/>
    </source>
</evidence>
<dbReference type="EMBL" id="VSRR010005676">
    <property type="protein sequence ID" value="MPC43075.1"/>
    <property type="molecule type" value="Genomic_DNA"/>
</dbReference>
<reference evidence="1 2" key="1">
    <citation type="submission" date="2019-05" db="EMBL/GenBank/DDBJ databases">
        <title>Another draft genome of Portunus trituberculatus and its Hox gene families provides insights of decapod evolution.</title>
        <authorList>
            <person name="Jeong J.-H."/>
            <person name="Song I."/>
            <person name="Kim S."/>
            <person name="Choi T."/>
            <person name="Kim D."/>
            <person name="Ryu S."/>
            <person name="Kim W."/>
        </authorList>
    </citation>
    <scope>NUCLEOTIDE SEQUENCE [LARGE SCALE GENOMIC DNA]</scope>
    <source>
        <tissue evidence="1">Muscle</tissue>
    </source>
</reference>
<accession>A0A5B7FC44</accession>
<dbReference type="AlphaFoldDB" id="A0A5B7FC44"/>
<sequence>MRRKGKCVARPDNELEIESRFIKAAASHNRLVFCYDTYNFHFLTYPGAQTASRTRLEIVQNINLENTKWQSGRLLFGVICYSGSKSLCIFKLQGTSSGIWQPTSMTPALQILRSVPIGRLGKRSQESTYSEEYFTTVRIHRGPGRGAQRDRRGSLAVYYTDSYFL</sequence>
<protein>
    <submittedName>
        <fullName evidence="1">Uncharacterized protein</fullName>
    </submittedName>
</protein>
<evidence type="ECO:0000313" key="2">
    <source>
        <dbReference type="Proteomes" id="UP000324222"/>
    </source>
</evidence>
<name>A0A5B7FC44_PORTR</name>
<comment type="caution">
    <text evidence="1">The sequence shown here is derived from an EMBL/GenBank/DDBJ whole genome shotgun (WGS) entry which is preliminary data.</text>
</comment>
<gene>
    <name evidence="1" type="ORF">E2C01_036713</name>
</gene>
<proteinExistence type="predicted"/>
<dbReference type="Proteomes" id="UP000324222">
    <property type="component" value="Unassembled WGS sequence"/>
</dbReference>
<keyword evidence="2" id="KW-1185">Reference proteome</keyword>
<organism evidence="1 2">
    <name type="scientific">Portunus trituberculatus</name>
    <name type="common">Swimming crab</name>
    <name type="synonym">Neptunus trituberculatus</name>
    <dbReference type="NCBI Taxonomy" id="210409"/>
    <lineage>
        <taxon>Eukaryota</taxon>
        <taxon>Metazoa</taxon>
        <taxon>Ecdysozoa</taxon>
        <taxon>Arthropoda</taxon>
        <taxon>Crustacea</taxon>
        <taxon>Multicrustacea</taxon>
        <taxon>Malacostraca</taxon>
        <taxon>Eumalacostraca</taxon>
        <taxon>Eucarida</taxon>
        <taxon>Decapoda</taxon>
        <taxon>Pleocyemata</taxon>
        <taxon>Brachyura</taxon>
        <taxon>Eubrachyura</taxon>
        <taxon>Portunoidea</taxon>
        <taxon>Portunidae</taxon>
        <taxon>Portuninae</taxon>
        <taxon>Portunus</taxon>
    </lineage>
</organism>